<reference evidence="1 2" key="1">
    <citation type="journal article" date="2023" name="Virus Evol.">
        <title>Computational host range prediction-The good, the bad, and the ugly.</title>
        <authorList>
            <person name="Howell A.A."/>
            <person name="Versoza C.J."/>
            <person name="Pfeifer S.P."/>
        </authorList>
    </citation>
    <scope>NUCLEOTIDE SEQUENCE [LARGE SCALE GENOMIC DNA]</scope>
    <source>
        <strain evidence="1 2">1610/1b</strain>
    </source>
</reference>
<dbReference type="Proteomes" id="UP001479933">
    <property type="component" value="Chromosome"/>
</dbReference>
<evidence type="ECO:0000313" key="1">
    <source>
        <dbReference type="EMBL" id="WYY08677.1"/>
    </source>
</evidence>
<sequence>MRSAAWQFPIATSPVFLTSGQHLDWLSTVSKRANRAKKRDPFIGHHFQRYHGQIPIWVLTEVLDFADVSKAYKGLQPADRDEIARAVGIISALGRKGARPGELLANLLENLTVVRNIAAHHSRLWNRRVVPIGTGRLAAMDSFRGLKAPQDETVYASICAAGHLLQAISPGSAWTKQLSTLVRGRLEPIGGRSAAEMGFPDEWQTLPLWSGPTI</sequence>
<evidence type="ECO:0000313" key="2">
    <source>
        <dbReference type="Proteomes" id="UP001479933"/>
    </source>
</evidence>
<dbReference type="RefSeq" id="WP_084247580.1">
    <property type="nucleotide sequence ID" value="NZ_CP136137.1"/>
</dbReference>
<name>A0ABZ2U4W9_9ACTN</name>
<dbReference type="Pfam" id="PF07751">
    <property type="entry name" value="Abi_2"/>
    <property type="match status" value="1"/>
</dbReference>
<gene>
    <name evidence="1" type="ORF">RVF87_06350</name>
</gene>
<dbReference type="InterPro" id="IPR011664">
    <property type="entry name" value="Abi_system_AbiD/AbiF-like"/>
</dbReference>
<keyword evidence="2" id="KW-1185">Reference proteome</keyword>
<accession>A0ABZ2U4W9</accession>
<proteinExistence type="predicted"/>
<organism evidence="1 2">
    <name type="scientific">Gordonia hydrophobica</name>
    <dbReference type="NCBI Taxonomy" id="40516"/>
    <lineage>
        <taxon>Bacteria</taxon>
        <taxon>Bacillati</taxon>
        <taxon>Actinomycetota</taxon>
        <taxon>Actinomycetes</taxon>
        <taxon>Mycobacteriales</taxon>
        <taxon>Gordoniaceae</taxon>
        <taxon>Gordonia</taxon>
    </lineage>
</organism>
<protein>
    <submittedName>
        <fullName evidence="1">Abi family protein</fullName>
    </submittedName>
</protein>
<dbReference type="EMBL" id="CP136137">
    <property type="protein sequence ID" value="WYY08677.1"/>
    <property type="molecule type" value="Genomic_DNA"/>
</dbReference>